<dbReference type="Pfam" id="PF02518">
    <property type="entry name" value="HATPase_c"/>
    <property type="match status" value="1"/>
</dbReference>
<keyword evidence="6" id="KW-0804">Transcription</keyword>
<dbReference type="CDD" id="cd17574">
    <property type="entry name" value="REC_OmpR"/>
    <property type="match status" value="1"/>
</dbReference>
<feature type="transmembrane region" description="Helical" evidence="8">
    <location>
        <begin position="808"/>
        <end position="829"/>
    </location>
</feature>
<dbReference type="InterPro" id="IPR004358">
    <property type="entry name" value="Sig_transdc_His_kin-like_C"/>
</dbReference>
<dbReference type="Gene3D" id="1.10.287.130">
    <property type="match status" value="1"/>
</dbReference>
<dbReference type="InterPro" id="IPR015943">
    <property type="entry name" value="WD40/YVTN_repeat-like_dom_sf"/>
</dbReference>
<dbReference type="InterPro" id="IPR018062">
    <property type="entry name" value="HTH_AraC-typ_CS"/>
</dbReference>
<dbReference type="InterPro" id="IPR005467">
    <property type="entry name" value="His_kinase_dom"/>
</dbReference>
<keyword evidence="8" id="KW-0812">Transmembrane</keyword>
<evidence type="ECO:0000259" key="10">
    <source>
        <dbReference type="PROSITE" id="PS50109"/>
    </source>
</evidence>
<dbReference type="PROSITE" id="PS01124">
    <property type="entry name" value="HTH_ARAC_FAMILY_2"/>
    <property type="match status" value="1"/>
</dbReference>
<evidence type="ECO:0000313" key="13">
    <source>
        <dbReference type="Proteomes" id="UP001597525"/>
    </source>
</evidence>
<keyword evidence="8" id="KW-1133">Transmembrane helix</keyword>
<evidence type="ECO:0000256" key="1">
    <source>
        <dbReference type="ARBA" id="ARBA00000085"/>
    </source>
</evidence>
<evidence type="ECO:0000256" key="2">
    <source>
        <dbReference type="ARBA" id="ARBA00012438"/>
    </source>
</evidence>
<keyword evidence="3 7" id="KW-0597">Phosphoprotein</keyword>
<dbReference type="EC" id="2.7.13.3" evidence="2"/>
<dbReference type="CDD" id="cd00082">
    <property type="entry name" value="HisKA"/>
    <property type="match status" value="1"/>
</dbReference>
<accession>A0ABW6BB68</accession>
<dbReference type="InterPro" id="IPR009057">
    <property type="entry name" value="Homeodomain-like_sf"/>
</dbReference>
<dbReference type="Proteomes" id="UP001597525">
    <property type="component" value="Unassembled WGS sequence"/>
</dbReference>
<keyword evidence="13" id="KW-1185">Reference proteome</keyword>
<dbReference type="SMART" id="SM00342">
    <property type="entry name" value="HTH_ARAC"/>
    <property type="match status" value="1"/>
</dbReference>
<dbReference type="InterPro" id="IPR036890">
    <property type="entry name" value="HATPase_C_sf"/>
</dbReference>
<dbReference type="Pfam" id="PF00512">
    <property type="entry name" value="HisKA"/>
    <property type="match status" value="1"/>
</dbReference>
<dbReference type="InterPro" id="IPR003594">
    <property type="entry name" value="HATPase_dom"/>
</dbReference>
<dbReference type="InterPro" id="IPR013783">
    <property type="entry name" value="Ig-like_fold"/>
</dbReference>
<evidence type="ECO:0000256" key="7">
    <source>
        <dbReference type="PROSITE-ProRule" id="PRU00169"/>
    </source>
</evidence>
<protein>
    <recommendedName>
        <fullName evidence="2">histidine kinase</fullName>
        <ecNumber evidence="2">2.7.13.3</ecNumber>
    </recommendedName>
</protein>
<dbReference type="SMART" id="SM00387">
    <property type="entry name" value="HATPase_c"/>
    <property type="match status" value="1"/>
</dbReference>
<evidence type="ECO:0000256" key="6">
    <source>
        <dbReference type="ARBA" id="ARBA00023163"/>
    </source>
</evidence>
<organism evidence="12 13">
    <name type="scientific">Sphingobacterium bambusae</name>
    <dbReference type="NCBI Taxonomy" id="662858"/>
    <lineage>
        <taxon>Bacteria</taxon>
        <taxon>Pseudomonadati</taxon>
        <taxon>Bacteroidota</taxon>
        <taxon>Sphingobacteriia</taxon>
        <taxon>Sphingobacteriales</taxon>
        <taxon>Sphingobacteriaceae</taxon>
        <taxon>Sphingobacterium</taxon>
    </lineage>
</organism>
<evidence type="ECO:0000256" key="4">
    <source>
        <dbReference type="ARBA" id="ARBA00023015"/>
    </source>
</evidence>
<dbReference type="PROSITE" id="PS00041">
    <property type="entry name" value="HTH_ARAC_FAMILY_1"/>
    <property type="match status" value="1"/>
</dbReference>
<dbReference type="Gene3D" id="2.60.40.10">
    <property type="entry name" value="Immunoglobulins"/>
    <property type="match status" value="1"/>
</dbReference>
<dbReference type="Gene3D" id="1.10.10.60">
    <property type="entry name" value="Homeodomain-like"/>
    <property type="match status" value="1"/>
</dbReference>
<dbReference type="Pfam" id="PF07494">
    <property type="entry name" value="Reg_prop"/>
    <property type="match status" value="5"/>
</dbReference>
<dbReference type="SUPFAM" id="SSF63829">
    <property type="entry name" value="Calcium-dependent phosphotriesterase"/>
    <property type="match status" value="2"/>
</dbReference>
<evidence type="ECO:0000256" key="3">
    <source>
        <dbReference type="ARBA" id="ARBA00022553"/>
    </source>
</evidence>
<dbReference type="SMART" id="SM00388">
    <property type="entry name" value="HisKA"/>
    <property type="match status" value="1"/>
</dbReference>
<feature type="domain" description="Histidine kinase" evidence="10">
    <location>
        <begin position="861"/>
        <end position="1078"/>
    </location>
</feature>
<dbReference type="InterPro" id="IPR003661">
    <property type="entry name" value="HisK_dim/P_dom"/>
</dbReference>
<dbReference type="PROSITE" id="PS50110">
    <property type="entry name" value="RESPONSE_REGULATORY"/>
    <property type="match status" value="1"/>
</dbReference>
<dbReference type="EMBL" id="JBHUPB010000004">
    <property type="protein sequence ID" value="MFD2966810.1"/>
    <property type="molecule type" value="Genomic_DNA"/>
</dbReference>
<comment type="caution">
    <text evidence="12">The sequence shown here is derived from an EMBL/GenBank/DDBJ whole genome shotgun (WGS) entry which is preliminary data.</text>
</comment>
<dbReference type="SUPFAM" id="SSF55874">
    <property type="entry name" value="ATPase domain of HSP90 chaperone/DNA topoisomerase II/histidine kinase"/>
    <property type="match status" value="1"/>
</dbReference>
<dbReference type="InterPro" id="IPR011123">
    <property type="entry name" value="Y_Y_Y"/>
</dbReference>
<evidence type="ECO:0000313" key="12">
    <source>
        <dbReference type="EMBL" id="MFD2966810.1"/>
    </source>
</evidence>
<dbReference type="SUPFAM" id="SSF52172">
    <property type="entry name" value="CheY-like"/>
    <property type="match status" value="1"/>
</dbReference>
<dbReference type="Gene3D" id="3.40.50.2300">
    <property type="match status" value="1"/>
</dbReference>
<dbReference type="PANTHER" id="PTHR43547:SF2">
    <property type="entry name" value="HYBRID SIGNAL TRANSDUCTION HISTIDINE KINASE C"/>
    <property type="match status" value="1"/>
</dbReference>
<dbReference type="Pfam" id="PF07495">
    <property type="entry name" value="Y_Y_Y"/>
    <property type="match status" value="1"/>
</dbReference>
<name>A0ABW6BB68_9SPHI</name>
<dbReference type="SUPFAM" id="SSF47384">
    <property type="entry name" value="Homodimeric domain of signal transducing histidine kinase"/>
    <property type="match status" value="1"/>
</dbReference>
<dbReference type="RefSeq" id="WP_320182510.1">
    <property type="nucleotide sequence ID" value="NZ_CP138332.1"/>
</dbReference>
<keyword evidence="4" id="KW-0805">Transcription regulation</keyword>
<feature type="domain" description="Response regulatory" evidence="11">
    <location>
        <begin position="1105"/>
        <end position="1220"/>
    </location>
</feature>
<dbReference type="Gene3D" id="2.130.10.10">
    <property type="entry name" value="YVTN repeat-like/Quinoprotein amine dehydrogenase"/>
    <property type="match status" value="2"/>
</dbReference>
<dbReference type="Gene3D" id="3.30.565.10">
    <property type="entry name" value="Histidine kinase-like ATPase, C-terminal domain"/>
    <property type="match status" value="1"/>
</dbReference>
<dbReference type="SMART" id="SM00448">
    <property type="entry name" value="REC"/>
    <property type="match status" value="1"/>
</dbReference>
<proteinExistence type="predicted"/>
<dbReference type="PRINTS" id="PR00344">
    <property type="entry name" value="BCTRLSENSOR"/>
</dbReference>
<reference evidence="13" key="1">
    <citation type="journal article" date="2019" name="Int. J. Syst. Evol. Microbiol.">
        <title>The Global Catalogue of Microorganisms (GCM) 10K type strain sequencing project: providing services to taxonomists for standard genome sequencing and annotation.</title>
        <authorList>
            <consortium name="The Broad Institute Genomics Platform"/>
            <consortium name="The Broad Institute Genome Sequencing Center for Infectious Disease"/>
            <person name="Wu L."/>
            <person name="Ma J."/>
        </authorList>
    </citation>
    <scope>NUCLEOTIDE SEQUENCE [LARGE SCALE GENOMIC DNA]</scope>
    <source>
        <strain evidence="13">KCTC 22814</strain>
    </source>
</reference>
<dbReference type="InterPro" id="IPR011110">
    <property type="entry name" value="Reg_prop"/>
</dbReference>
<dbReference type="InterPro" id="IPR011006">
    <property type="entry name" value="CheY-like_superfamily"/>
</dbReference>
<dbReference type="SUPFAM" id="SSF46689">
    <property type="entry name" value="Homeodomain-like"/>
    <property type="match status" value="1"/>
</dbReference>
<comment type="catalytic activity">
    <reaction evidence="1">
        <text>ATP + protein L-histidine = ADP + protein N-phospho-L-histidine.</text>
        <dbReference type="EC" id="2.7.13.3"/>
    </reaction>
</comment>
<keyword evidence="8" id="KW-0472">Membrane</keyword>
<gene>
    <name evidence="12" type="ORF">ACFS7Y_05405</name>
</gene>
<evidence type="ECO:0000256" key="5">
    <source>
        <dbReference type="ARBA" id="ARBA00023125"/>
    </source>
</evidence>
<feature type="domain" description="HTH araC/xylS-type" evidence="9">
    <location>
        <begin position="1258"/>
        <end position="1357"/>
    </location>
</feature>
<feature type="modified residue" description="4-aspartylphosphate" evidence="7">
    <location>
        <position position="1153"/>
    </location>
</feature>
<keyword evidence="5" id="KW-0238">DNA-binding</keyword>
<dbReference type="InterPro" id="IPR001789">
    <property type="entry name" value="Sig_transdc_resp-reg_receiver"/>
</dbReference>
<evidence type="ECO:0000256" key="8">
    <source>
        <dbReference type="SAM" id="Phobius"/>
    </source>
</evidence>
<evidence type="ECO:0000259" key="9">
    <source>
        <dbReference type="PROSITE" id="PS01124"/>
    </source>
</evidence>
<evidence type="ECO:0000259" key="11">
    <source>
        <dbReference type="PROSITE" id="PS50110"/>
    </source>
</evidence>
<dbReference type="InterPro" id="IPR036097">
    <property type="entry name" value="HisK_dim/P_sf"/>
</dbReference>
<dbReference type="Pfam" id="PF12833">
    <property type="entry name" value="HTH_18"/>
    <property type="match status" value="1"/>
</dbReference>
<dbReference type="PROSITE" id="PS50109">
    <property type="entry name" value="HIS_KIN"/>
    <property type="match status" value="1"/>
</dbReference>
<sequence length="1362" mass="153428">MRGWLLFLNHLTAVNMLPSEGYCISIWRKVAGIFLLCFLCNVALLGQPSKATFFSLQDGLSNQQVLDIAHDEDGFVWIATELGLNRFASKSFVSFFKADEADGTSVNSNEINTLLYDSGKLYIGTRADGLNVLDLQSNRFTYYQHDPKDESSIATNDITDILKGSDGYLWLATYHQGLQRFDSAGKSFLRYNQKALPKLPENGIWSLAEDQQGMLYMGHVNKGVSIFDRKTKALRQLTLQHGLPDGEVKALFCDSHNNIWMGTRRGLAVYHPRTGTIEQISLASKSKNKQEPFIYSIKEVGDAIYVGAESSQLFILYPRYHLDNKVQAFVPVDAFQLGRGRNSSVQDIAPDRFGNIWMGLYGGGIGFISHMNSFFSVFPSRSQGAVAGLSTVSGIVEGRSGNMWLTTEGDGLVGLDEAGVLPSTNLLRKELPDDFLLAAFKDSRGAIWAGLQQGGVAIFDEKSASWRRVDLGERATEVRAMMEDRQGHIWLAAQQGLFIYDPLSRKVEKLLVNRPMLGDYAPRAIVEDKDGKIWVGTYGQGLYVFNAERKVLHKFSTDNGLKSNTINHLFRDRDNNIWVATNEGIGFHSANSELDELICLVPEGGNAWANINALAEDRNGNIWCSSKSGLLRYLPTEKKFLTYDAAFGIPLGGFINNSVGMDRNGRLYFGMHEGVCYFDPAAIPIKLKTPPIRMSRFMVFQSGESQSPSLKYIATTEKIALKHNENSFRLELAVMDYAMDDLVEFSYKLQGLDADWIFLGNEKNLDFRNIPFGDYELRIRTRLKNGVWSSDYQRVFIAIAAPFYLSKWAVATYVLLGALLAFVLIFFYSRKIKAEAELRVKEAQLEQEEHLYTERLNFYTNITHELRTPLTLILGPLDDLLQEDRLESKQRGLLQMVQKSANRLFTLVNQLLEFRKVESQHKALILGEGYLAEMLREIACRYAELNAKKNVHISAEMPAEDINTAFDAEIVQLIIDNLMSNAYKYTDKGHIKLRLEYQEEALSNWALITVEDSGIGIAADELDKIFDKFYQIQRPAMQGTGVGLALVKELAAIHYGRVSVLSTLGQGSIFSVRLLANRVQANPPVGIERREGSGDELSSDNQRPLVLLVEDDTDLRNYLSSSLRLHYEVLTAENGLLGLELAVKHIPDLILSDVMMPDMDGFQLLEKLKAERETSHIPVVFLTAKDTELDRQKGYDLGADSYLNKPVSGQLLQRRIENLLLKRKAVYTEILQQLSASNTPVEQTTEKVELWRENAFVQDFVRIVEQHIQDEVLDAATLSDKMNMSQSTLYRKLKGITGKNINQLVRKVRIQKAAELLRSGNHNITEVSFMVGINSAIYFRQCFKEEFGQLPSEFVKMQGNRP</sequence>
<dbReference type="Pfam" id="PF00072">
    <property type="entry name" value="Response_reg"/>
    <property type="match status" value="1"/>
</dbReference>
<dbReference type="InterPro" id="IPR018060">
    <property type="entry name" value="HTH_AraC"/>
</dbReference>
<dbReference type="PANTHER" id="PTHR43547">
    <property type="entry name" value="TWO-COMPONENT HISTIDINE KINASE"/>
    <property type="match status" value="1"/>
</dbReference>